<sequence length="381" mass="40856">MKGLPQLTILALALTLTLSACSKPTETNTTEETVSSLQLVSQDILTIATSELSQGPMISGTLQPVIKAELNAEVGGIVTRVLKDNGDVVKTGEVLVQLDQTTFRDKLLSAQEAERSAHVAADQATRQLKRMQKLNQQNLVTAEVLESAEIKANQTQSDLASAKARTVEARQQLERTEVRAPFDGVVAVRKVSSGDTAQIGKALLVLINPGSMRFEGYIAADQVGAVKVGSAVSFRVNGYPGQRFNGEIERINPQANELTRQVQVFVKLAEQASFVAGLYAEGFISVEQQQSVMLAPSSLVTEGDLQFVWLIKDNKLVKNAIETGAKDPRFGTVQVMSGLTVGQQILRHPQGALKDGISVTIDAKTEMAVKATDASQSVTGK</sequence>
<dbReference type="Gene3D" id="2.40.50.100">
    <property type="match status" value="1"/>
</dbReference>
<evidence type="ECO:0000313" key="7">
    <source>
        <dbReference type="Proteomes" id="UP001589813"/>
    </source>
</evidence>
<dbReference type="Gene3D" id="1.10.287.470">
    <property type="entry name" value="Helix hairpin bin"/>
    <property type="match status" value="1"/>
</dbReference>
<dbReference type="Pfam" id="PF25973">
    <property type="entry name" value="BSH_CzcB"/>
    <property type="match status" value="1"/>
</dbReference>
<feature type="signal peptide" evidence="3">
    <location>
        <begin position="1"/>
        <end position="22"/>
    </location>
</feature>
<evidence type="ECO:0000256" key="1">
    <source>
        <dbReference type="ARBA" id="ARBA00009477"/>
    </source>
</evidence>
<dbReference type="InterPro" id="IPR006143">
    <property type="entry name" value="RND_pump_MFP"/>
</dbReference>
<feature type="chain" id="PRO_5047105724" evidence="3">
    <location>
        <begin position="23"/>
        <end position="381"/>
    </location>
</feature>
<protein>
    <submittedName>
        <fullName evidence="6">Efflux RND transporter periplasmic adaptor subunit</fullName>
    </submittedName>
</protein>
<keyword evidence="3" id="KW-0732">Signal</keyword>
<dbReference type="Gene3D" id="2.40.420.20">
    <property type="match status" value="1"/>
</dbReference>
<comment type="similarity">
    <text evidence="1">Belongs to the membrane fusion protein (MFP) (TC 8.A.1) family.</text>
</comment>
<gene>
    <name evidence="6" type="ORF">ACFFJP_09075</name>
</gene>
<dbReference type="EMBL" id="JBHLXP010000001">
    <property type="protein sequence ID" value="MFC0048440.1"/>
    <property type="molecule type" value="Genomic_DNA"/>
</dbReference>
<dbReference type="Gene3D" id="2.40.30.170">
    <property type="match status" value="1"/>
</dbReference>
<dbReference type="InterPro" id="IPR058792">
    <property type="entry name" value="Beta-barrel_RND_2"/>
</dbReference>
<accession>A0ABV6BC39</accession>
<dbReference type="PROSITE" id="PS51257">
    <property type="entry name" value="PROKAR_LIPOPROTEIN"/>
    <property type="match status" value="1"/>
</dbReference>
<feature type="coiled-coil region" evidence="2">
    <location>
        <begin position="145"/>
        <end position="179"/>
    </location>
</feature>
<comment type="caution">
    <text evidence="6">The sequence shown here is derived from an EMBL/GenBank/DDBJ whole genome shotgun (WGS) entry which is preliminary data.</text>
</comment>
<evidence type="ECO:0000313" key="6">
    <source>
        <dbReference type="EMBL" id="MFC0048440.1"/>
    </source>
</evidence>
<evidence type="ECO:0000256" key="2">
    <source>
        <dbReference type="SAM" id="Coils"/>
    </source>
</evidence>
<dbReference type="RefSeq" id="WP_377242635.1">
    <property type="nucleotide sequence ID" value="NZ_JBHLXP010000001.1"/>
</dbReference>
<evidence type="ECO:0000256" key="3">
    <source>
        <dbReference type="SAM" id="SignalP"/>
    </source>
</evidence>
<feature type="domain" description="CusB-like beta-barrel" evidence="4">
    <location>
        <begin position="221"/>
        <end position="281"/>
    </location>
</feature>
<dbReference type="Proteomes" id="UP001589813">
    <property type="component" value="Unassembled WGS sequence"/>
</dbReference>
<dbReference type="SUPFAM" id="SSF111369">
    <property type="entry name" value="HlyD-like secretion proteins"/>
    <property type="match status" value="1"/>
</dbReference>
<keyword evidence="2" id="KW-0175">Coiled coil</keyword>
<organism evidence="6 7">
    <name type="scientific">Rheinheimera tilapiae</name>
    <dbReference type="NCBI Taxonomy" id="875043"/>
    <lineage>
        <taxon>Bacteria</taxon>
        <taxon>Pseudomonadati</taxon>
        <taxon>Pseudomonadota</taxon>
        <taxon>Gammaproteobacteria</taxon>
        <taxon>Chromatiales</taxon>
        <taxon>Chromatiaceae</taxon>
        <taxon>Rheinheimera</taxon>
    </lineage>
</organism>
<dbReference type="Pfam" id="PF25954">
    <property type="entry name" value="Beta-barrel_RND_2"/>
    <property type="match status" value="1"/>
</dbReference>
<feature type="domain" description="CzcB-like barrel-sandwich hybrid" evidence="5">
    <location>
        <begin position="69"/>
        <end position="202"/>
    </location>
</feature>
<dbReference type="PANTHER" id="PTHR30469">
    <property type="entry name" value="MULTIDRUG RESISTANCE PROTEIN MDTA"/>
    <property type="match status" value="1"/>
</dbReference>
<keyword evidence="7" id="KW-1185">Reference proteome</keyword>
<evidence type="ECO:0000259" key="4">
    <source>
        <dbReference type="Pfam" id="PF25954"/>
    </source>
</evidence>
<evidence type="ECO:0000259" key="5">
    <source>
        <dbReference type="Pfam" id="PF25973"/>
    </source>
</evidence>
<proteinExistence type="inferred from homology"/>
<dbReference type="NCBIfam" id="TIGR01730">
    <property type="entry name" value="RND_mfp"/>
    <property type="match status" value="1"/>
</dbReference>
<dbReference type="InterPro" id="IPR058647">
    <property type="entry name" value="BSH_CzcB-like"/>
</dbReference>
<reference evidence="6 7" key="1">
    <citation type="submission" date="2024-09" db="EMBL/GenBank/DDBJ databases">
        <authorList>
            <person name="Sun Q."/>
            <person name="Mori K."/>
        </authorList>
    </citation>
    <scope>NUCLEOTIDE SEQUENCE [LARGE SCALE GENOMIC DNA]</scope>
    <source>
        <strain evidence="6 7">KCTC 23315</strain>
    </source>
</reference>
<name>A0ABV6BC39_9GAMM</name>
<dbReference type="PANTHER" id="PTHR30469:SF15">
    <property type="entry name" value="HLYD FAMILY OF SECRETION PROTEINS"/>
    <property type="match status" value="1"/>
</dbReference>